<accession>A0A5M3ZB25</accession>
<evidence type="ECO:0000259" key="2">
    <source>
        <dbReference type="Pfam" id="PF24864"/>
    </source>
</evidence>
<dbReference type="InterPro" id="IPR056632">
    <property type="entry name" value="DUF7730"/>
</dbReference>
<dbReference type="EMBL" id="BLJY01000012">
    <property type="protein sequence ID" value="GFF20523.1"/>
    <property type="molecule type" value="Genomic_DNA"/>
</dbReference>
<feature type="compositionally biased region" description="Low complexity" evidence="1">
    <location>
        <begin position="10"/>
        <end position="22"/>
    </location>
</feature>
<proteinExistence type="predicted"/>
<evidence type="ECO:0000313" key="4">
    <source>
        <dbReference type="Proteomes" id="UP000452235"/>
    </source>
</evidence>
<keyword evidence="4" id="KW-1185">Reference proteome</keyword>
<dbReference type="InterPro" id="IPR038883">
    <property type="entry name" value="AN11006-like"/>
</dbReference>
<dbReference type="PANTHER" id="PTHR42085">
    <property type="entry name" value="F-BOX DOMAIN-CONTAINING PROTEIN"/>
    <property type="match status" value="1"/>
</dbReference>
<comment type="caution">
    <text evidence="3">The sequence shown here is derived from an EMBL/GenBank/DDBJ whole genome shotgun (WGS) entry which is preliminary data.</text>
</comment>
<dbReference type="Proteomes" id="UP000452235">
    <property type="component" value="Unassembled WGS sequence"/>
</dbReference>
<evidence type="ECO:0000256" key="1">
    <source>
        <dbReference type="SAM" id="MobiDB-lite"/>
    </source>
</evidence>
<dbReference type="Pfam" id="PF24864">
    <property type="entry name" value="DUF7730"/>
    <property type="match status" value="1"/>
</dbReference>
<evidence type="ECO:0000313" key="3">
    <source>
        <dbReference type="EMBL" id="GFF20523.1"/>
    </source>
</evidence>
<feature type="domain" description="DUF7730" evidence="2">
    <location>
        <begin position="30"/>
        <end position="152"/>
    </location>
</feature>
<protein>
    <recommendedName>
        <fullName evidence="2">DUF7730 domain-containing protein</fullName>
    </recommendedName>
</protein>
<gene>
    <name evidence="3" type="ORF">ATEIFO6365_0012027900</name>
</gene>
<dbReference type="AlphaFoldDB" id="A0A5M3ZB25"/>
<dbReference type="PANTHER" id="PTHR42085:SF2">
    <property type="entry name" value="F-BOX DOMAIN-CONTAINING PROTEIN"/>
    <property type="match status" value="1"/>
</dbReference>
<dbReference type="OrthoDB" id="5413827at2759"/>
<name>A0A5M3ZB25_ASPTE</name>
<sequence>MLQYIESGVPKMTTSIKSSSTKPPKRSLSKDSPLLRLPYEIRLMIYEYAVAVPNDYMDRPLIVVNDRGNVFTARGRYRALSMCPSWVGENGKVRSLLAVNRQLHDEVEEYLYSHNTLFFTNSFNLDRLGAFLDTLSPSALNRIRSVGFEIFFFVHSQTGVPKRTLKEYERAGRVLMEKLPRWSTVVFYLDPRFYFPYGSVGGRELSARGVWYLATIFGAMRKELHFVALPSIHRHVMEEAQRALQPGRRGSQERSSL</sequence>
<dbReference type="VEuPathDB" id="FungiDB:ATEG_08306"/>
<feature type="region of interest" description="Disordered" evidence="1">
    <location>
        <begin position="1"/>
        <end position="29"/>
    </location>
</feature>
<organism evidence="3 4">
    <name type="scientific">Aspergillus terreus</name>
    <dbReference type="NCBI Taxonomy" id="33178"/>
    <lineage>
        <taxon>Eukaryota</taxon>
        <taxon>Fungi</taxon>
        <taxon>Dikarya</taxon>
        <taxon>Ascomycota</taxon>
        <taxon>Pezizomycotina</taxon>
        <taxon>Eurotiomycetes</taxon>
        <taxon>Eurotiomycetidae</taxon>
        <taxon>Eurotiales</taxon>
        <taxon>Aspergillaceae</taxon>
        <taxon>Aspergillus</taxon>
        <taxon>Aspergillus subgen. Circumdati</taxon>
    </lineage>
</organism>
<reference evidence="3 4" key="1">
    <citation type="submission" date="2020-01" db="EMBL/GenBank/DDBJ databases">
        <title>Aspergillus terreus IFO 6365 whole genome shotgun sequence.</title>
        <authorList>
            <person name="Kanamasa S."/>
            <person name="Takahashi H."/>
        </authorList>
    </citation>
    <scope>NUCLEOTIDE SEQUENCE [LARGE SCALE GENOMIC DNA]</scope>
    <source>
        <strain evidence="3 4">IFO 6365</strain>
    </source>
</reference>